<dbReference type="Proteomes" id="UP001524460">
    <property type="component" value="Unassembled WGS sequence"/>
</dbReference>
<keyword evidence="3" id="KW-1185">Reference proteome</keyword>
<proteinExistence type="predicted"/>
<evidence type="ECO:0000313" key="3">
    <source>
        <dbReference type="Proteomes" id="UP001524460"/>
    </source>
</evidence>
<feature type="compositionally biased region" description="Low complexity" evidence="1">
    <location>
        <begin position="38"/>
        <end position="47"/>
    </location>
</feature>
<comment type="caution">
    <text evidence="2">The sequence shown here is derived from an EMBL/GenBank/DDBJ whole genome shotgun (WGS) entry which is preliminary data.</text>
</comment>
<feature type="compositionally biased region" description="Basic and acidic residues" evidence="1">
    <location>
        <begin position="48"/>
        <end position="58"/>
    </location>
</feature>
<reference evidence="2 3" key="1">
    <citation type="submission" date="2022-07" db="EMBL/GenBank/DDBJ databases">
        <title>Photobacterium pectinilyticum sp. nov., a marine bacterium isolated from surface seawater of Qingdao offshore.</title>
        <authorList>
            <person name="Wang X."/>
        </authorList>
    </citation>
    <scope>NUCLEOTIDE SEQUENCE [LARGE SCALE GENOMIC DNA]</scope>
    <source>
        <strain evidence="2 3">ZSDE20</strain>
    </source>
</reference>
<gene>
    <name evidence="2" type="ORF">NHN17_12335</name>
</gene>
<name>A0ABT1N3Z7_9GAMM</name>
<protein>
    <submittedName>
        <fullName evidence="2">Uncharacterized protein</fullName>
    </submittedName>
</protein>
<dbReference type="RefSeq" id="WP_255042870.1">
    <property type="nucleotide sequence ID" value="NZ_JANEYT010000025.1"/>
</dbReference>
<accession>A0ABT1N3Z7</accession>
<organism evidence="2 3">
    <name type="scientific">Photobacterium pectinilyticum</name>
    <dbReference type="NCBI Taxonomy" id="2906793"/>
    <lineage>
        <taxon>Bacteria</taxon>
        <taxon>Pseudomonadati</taxon>
        <taxon>Pseudomonadota</taxon>
        <taxon>Gammaproteobacteria</taxon>
        <taxon>Vibrionales</taxon>
        <taxon>Vibrionaceae</taxon>
        <taxon>Photobacterium</taxon>
    </lineage>
</organism>
<sequence>MFEWLKNIFNPTQPNQDNIVDQQMPDEETEELDRYAKGSPGDDSPSDGSHDGDGDGGD</sequence>
<feature type="compositionally biased region" description="Polar residues" evidence="1">
    <location>
        <begin position="9"/>
        <end position="21"/>
    </location>
</feature>
<evidence type="ECO:0000313" key="2">
    <source>
        <dbReference type="EMBL" id="MCQ1058842.1"/>
    </source>
</evidence>
<dbReference type="EMBL" id="JANEYT010000025">
    <property type="protein sequence ID" value="MCQ1058842.1"/>
    <property type="molecule type" value="Genomic_DNA"/>
</dbReference>
<evidence type="ECO:0000256" key="1">
    <source>
        <dbReference type="SAM" id="MobiDB-lite"/>
    </source>
</evidence>
<feature type="region of interest" description="Disordered" evidence="1">
    <location>
        <begin position="1"/>
        <end position="58"/>
    </location>
</feature>